<name>A0ABP1Z1F6_THIA3</name>
<accession>A0ABP1Z1F6</accession>
<gene>
    <name evidence="1" type="ORF">THICB1_100518</name>
</gene>
<reference evidence="1 2" key="1">
    <citation type="submission" date="2015-03" db="EMBL/GenBank/DDBJ databases">
        <authorList>
            <person name="Regsiter A."/>
            <person name="william w."/>
        </authorList>
    </citation>
    <scope>NUCLEOTIDE SEQUENCE [LARGE SCALE GENOMIC DNA]</scope>
    <source>
        <strain evidence="1 2">CB1</strain>
    </source>
</reference>
<organism evidence="1 2">
    <name type="scientific">Thiomonas arsenitoxydans (strain DSM 22701 / CIP 110005 / 3As)</name>
    <dbReference type="NCBI Taxonomy" id="426114"/>
    <lineage>
        <taxon>Bacteria</taxon>
        <taxon>Pseudomonadati</taxon>
        <taxon>Pseudomonadota</taxon>
        <taxon>Betaproteobacteria</taxon>
        <taxon>Burkholderiales</taxon>
        <taxon>Thiomonas</taxon>
    </lineage>
</organism>
<dbReference type="EMBL" id="CTRI01000002">
    <property type="protein sequence ID" value="CQR27200.1"/>
    <property type="molecule type" value="Genomic_DNA"/>
</dbReference>
<dbReference type="Proteomes" id="UP000078599">
    <property type="component" value="Unassembled WGS sequence"/>
</dbReference>
<evidence type="ECO:0000313" key="2">
    <source>
        <dbReference type="Proteomes" id="UP000078599"/>
    </source>
</evidence>
<protein>
    <submittedName>
        <fullName evidence="1">Uncharacterized protein</fullName>
    </submittedName>
</protein>
<keyword evidence="2" id="KW-1185">Reference proteome</keyword>
<comment type="caution">
    <text evidence="1">The sequence shown here is derived from an EMBL/GenBank/DDBJ whole genome shotgun (WGS) entry which is preliminary data.</text>
</comment>
<sequence>MRLSASAGLWTMQKIYKNRGRGALLASCAEAGLFRDPVAPPLMSLTLAAQAGWLNCRILADAFFPRPR</sequence>
<evidence type="ECO:0000313" key="1">
    <source>
        <dbReference type="EMBL" id="CQR27200.1"/>
    </source>
</evidence>
<proteinExistence type="predicted"/>